<protein>
    <submittedName>
        <fullName evidence="13">Penicillin-binding protein 2</fullName>
    </submittedName>
</protein>
<dbReference type="InterPro" id="IPR036138">
    <property type="entry name" value="PBP_dimer_sf"/>
</dbReference>
<keyword evidence="5" id="KW-0133">Cell shape</keyword>
<dbReference type="InterPro" id="IPR001460">
    <property type="entry name" value="PCN-bd_Tpept"/>
</dbReference>
<proteinExistence type="predicted"/>
<dbReference type="Proteomes" id="UP000033852">
    <property type="component" value="Unassembled WGS sequence"/>
</dbReference>
<dbReference type="PANTHER" id="PTHR30627:SF2">
    <property type="entry name" value="PEPTIDOGLYCAN D,D-TRANSPEPTIDASE MRDA"/>
    <property type="match status" value="1"/>
</dbReference>
<dbReference type="SUPFAM" id="SSF56519">
    <property type="entry name" value="Penicillin binding protein dimerisation domain"/>
    <property type="match status" value="1"/>
</dbReference>
<keyword evidence="7 10" id="KW-1133">Transmembrane helix</keyword>
<organism evidence="13 14">
    <name type="scientific">Candidatus Adlerbacteria bacterium GW2011_GWB1_54_7</name>
    <dbReference type="NCBI Taxonomy" id="1618607"/>
    <lineage>
        <taxon>Bacteria</taxon>
        <taxon>Candidatus Adleribacteriota</taxon>
    </lineage>
</organism>
<evidence type="ECO:0000256" key="2">
    <source>
        <dbReference type="ARBA" id="ARBA00004236"/>
    </source>
</evidence>
<evidence type="ECO:0000256" key="5">
    <source>
        <dbReference type="ARBA" id="ARBA00022960"/>
    </source>
</evidence>
<dbReference type="GO" id="GO:0005886">
    <property type="term" value="C:plasma membrane"/>
    <property type="evidence" value="ECO:0007669"/>
    <property type="project" value="TreeGrafter"/>
</dbReference>
<accession>A0A0G1Y416</accession>
<dbReference type="Pfam" id="PF00905">
    <property type="entry name" value="Transpeptidase"/>
    <property type="match status" value="1"/>
</dbReference>
<keyword evidence="9" id="KW-0961">Cell wall biogenesis/degradation</keyword>
<evidence type="ECO:0000256" key="6">
    <source>
        <dbReference type="ARBA" id="ARBA00022984"/>
    </source>
</evidence>
<feature type="domain" description="Penicillin-binding protein dimerisation" evidence="12">
    <location>
        <begin position="120"/>
        <end position="187"/>
    </location>
</feature>
<dbReference type="GO" id="GO:0008658">
    <property type="term" value="F:penicillin binding"/>
    <property type="evidence" value="ECO:0007669"/>
    <property type="project" value="InterPro"/>
</dbReference>
<dbReference type="STRING" id="1618607.UY86_C0002G0022"/>
<comment type="caution">
    <text evidence="13">The sequence shown here is derived from an EMBL/GenBank/DDBJ whole genome shotgun (WGS) entry which is preliminary data.</text>
</comment>
<feature type="domain" description="Penicillin-binding protein transpeptidase" evidence="11">
    <location>
        <begin position="227"/>
        <end position="544"/>
    </location>
</feature>
<sequence>MLRKRTKRSEIEADEILIDSENLPDFDRDRFEGRIEQPLRLRSFAAAGIFLAVIFAAYLVRAGDLQIIKGALYAKQAQENKLEEQTIIAERGAISDRTGRSLVWSERPVVQAGANENDFARRVYAPYRGIAHALGYAKPPARDSAGFYYRDTYLGVDGAERAFDSALGGVNGRVLTEYDARGEIVSQARRQEPRAGEKVVLSLDAEVTQVLYDAIAARTQESRFVGGAGVIMDVHTGELLAMTSYPEYSPAALTEGDSEKISVYNSDSRRPFLNRATDGLYAPGSIVKPIIAAAALEEGVIDEYKQILSTGSISIPNPYNPETPSVFRDWRAHGYVDMRHAIAVSSDVYFYEVGGGYGAQKGVGIANIDKYLQMFGFGMDAGLEGFSQAQGNIPTPQWKAKTFPDDPVWRIGNTYHTAIGQYGMQITPLQAARAAAALASGKLVVPTLLASRNANIIGAVASTTGESTPLPLSGHSLEVAREGMRMSVREGIATAVNFADLHVAAKTGTAQVGSSNQYMNSWMIGFWPFEYPRFAYAVVLERAPAGTLVGASAAMSGFFNWLRQNKPEYLN</sequence>
<evidence type="ECO:0000259" key="11">
    <source>
        <dbReference type="Pfam" id="PF00905"/>
    </source>
</evidence>
<keyword evidence="3" id="KW-1003">Cell membrane</keyword>
<evidence type="ECO:0000313" key="14">
    <source>
        <dbReference type="Proteomes" id="UP000033852"/>
    </source>
</evidence>
<evidence type="ECO:0000256" key="1">
    <source>
        <dbReference type="ARBA" id="ARBA00004167"/>
    </source>
</evidence>
<dbReference type="EMBL" id="LCRR01000002">
    <property type="protein sequence ID" value="KKW37925.1"/>
    <property type="molecule type" value="Genomic_DNA"/>
</dbReference>
<dbReference type="InterPro" id="IPR005311">
    <property type="entry name" value="PBP_dimer"/>
</dbReference>
<evidence type="ECO:0000256" key="4">
    <source>
        <dbReference type="ARBA" id="ARBA00022692"/>
    </source>
</evidence>
<gene>
    <name evidence="13" type="ORF">UY86_C0002G0022</name>
</gene>
<name>A0A0G1Y416_9BACT</name>
<dbReference type="Gene3D" id="3.90.1310.10">
    <property type="entry name" value="Penicillin-binding protein 2a (Domain 2)"/>
    <property type="match status" value="1"/>
</dbReference>
<dbReference type="Pfam" id="PF03717">
    <property type="entry name" value="PBP_dimer"/>
    <property type="match status" value="1"/>
</dbReference>
<reference evidence="13 14" key="1">
    <citation type="journal article" date="2015" name="Nature">
        <title>rRNA introns, odd ribosomes, and small enigmatic genomes across a large radiation of phyla.</title>
        <authorList>
            <person name="Brown C.T."/>
            <person name="Hug L.A."/>
            <person name="Thomas B.C."/>
            <person name="Sharon I."/>
            <person name="Castelle C.J."/>
            <person name="Singh A."/>
            <person name="Wilkins M.J."/>
            <person name="Williams K.H."/>
            <person name="Banfield J.F."/>
        </authorList>
    </citation>
    <scope>NUCLEOTIDE SEQUENCE [LARGE SCALE GENOMIC DNA]</scope>
</reference>
<evidence type="ECO:0000256" key="10">
    <source>
        <dbReference type="SAM" id="Phobius"/>
    </source>
</evidence>
<dbReference type="InterPro" id="IPR012338">
    <property type="entry name" value="Beta-lactam/transpept-like"/>
</dbReference>
<keyword evidence="8 10" id="KW-0472">Membrane</keyword>
<dbReference type="PANTHER" id="PTHR30627">
    <property type="entry name" value="PEPTIDOGLYCAN D,D-TRANSPEPTIDASE"/>
    <property type="match status" value="1"/>
</dbReference>
<dbReference type="SUPFAM" id="SSF56601">
    <property type="entry name" value="beta-lactamase/transpeptidase-like"/>
    <property type="match status" value="1"/>
</dbReference>
<keyword evidence="4 10" id="KW-0812">Transmembrane</keyword>
<evidence type="ECO:0000256" key="7">
    <source>
        <dbReference type="ARBA" id="ARBA00022989"/>
    </source>
</evidence>
<dbReference type="InterPro" id="IPR050515">
    <property type="entry name" value="Beta-lactam/transpept"/>
</dbReference>
<evidence type="ECO:0000259" key="12">
    <source>
        <dbReference type="Pfam" id="PF03717"/>
    </source>
</evidence>
<evidence type="ECO:0000256" key="3">
    <source>
        <dbReference type="ARBA" id="ARBA00022475"/>
    </source>
</evidence>
<feature type="transmembrane region" description="Helical" evidence="10">
    <location>
        <begin position="39"/>
        <end position="60"/>
    </location>
</feature>
<comment type="subcellular location">
    <subcellularLocation>
        <location evidence="2">Cell membrane</location>
    </subcellularLocation>
    <subcellularLocation>
        <location evidence="1">Membrane</location>
        <topology evidence="1">Single-pass membrane protein</topology>
    </subcellularLocation>
</comment>
<dbReference type="Gene3D" id="3.40.710.10">
    <property type="entry name" value="DD-peptidase/beta-lactamase superfamily"/>
    <property type="match status" value="1"/>
</dbReference>
<keyword evidence="6" id="KW-0573">Peptidoglycan synthesis</keyword>
<evidence type="ECO:0000256" key="9">
    <source>
        <dbReference type="ARBA" id="ARBA00023316"/>
    </source>
</evidence>
<dbReference type="AlphaFoldDB" id="A0A0G1Y416"/>
<dbReference type="GO" id="GO:0071555">
    <property type="term" value="P:cell wall organization"/>
    <property type="evidence" value="ECO:0007669"/>
    <property type="project" value="TreeGrafter"/>
</dbReference>
<evidence type="ECO:0000313" key="13">
    <source>
        <dbReference type="EMBL" id="KKW37925.1"/>
    </source>
</evidence>
<evidence type="ECO:0000256" key="8">
    <source>
        <dbReference type="ARBA" id="ARBA00023136"/>
    </source>
</evidence>